<dbReference type="EMBL" id="WXEX01000010">
    <property type="protein sequence ID" value="MZP43837.1"/>
    <property type="molecule type" value="Genomic_DNA"/>
</dbReference>
<keyword evidence="11" id="KW-1185">Reference proteome</keyword>
<dbReference type="InterPro" id="IPR013785">
    <property type="entry name" value="Aldolase_TIM"/>
</dbReference>
<dbReference type="InterPro" id="IPR058240">
    <property type="entry name" value="rSAM_sf"/>
</dbReference>
<dbReference type="PROSITE" id="PS51918">
    <property type="entry name" value="RADICAL_SAM"/>
    <property type="match status" value="1"/>
</dbReference>
<comment type="cofactor">
    <cofactor evidence="8">
        <name>[4Fe-4S] cluster</name>
        <dbReference type="ChEBI" id="CHEBI:49883"/>
    </cofactor>
    <text evidence="8">Binds 1 [4Fe-4S] cluster. The cluster is coordinated with 3 cysteines and an exchangeable S-adenosyl-L-methionine.</text>
</comment>
<evidence type="ECO:0000313" key="10">
    <source>
        <dbReference type="EMBL" id="MZP43837.1"/>
    </source>
</evidence>
<evidence type="ECO:0000256" key="7">
    <source>
        <dbReference type="ARBA" id="ARBA00023239"/>
    </source>
</evidence>
<reference evidence="10 11" key="1">
    <citation type="submission" date="2020-01" db="EMBL/GenBank/DDBJ databases">
        <title>Whole genome sequence of Heliobacterium gestii DSM 11169.</title>
        <authorList>
            <person name="Kyndt J.A."/>
            <person name="Meyer T.E."/>
        </authorList>
    </citation>
    <scope>NUCLEOTIDE SEQUENCE [LARGE SCALE GENOMIC DNA]</scope>
    <source>
        <strain evidence="10 11">DSM 11169</strain>
    </source>
</reference>
<comment type="cofactor">
    <cofactor evidence="8">
        <name>S-adenosyl-L-methionine</name>
        <dbReference type="ChEBI" id="CHEBI:59789"/>
    </cofactor>
    <text evidence="8">Binds 1 S-adenosyl-L-methionine per subunit.</text>
</comment>
<dbReference type="EC" id="4.3.99.3" evidence="8"/>
<dbReference type="PANTHER" id="PTHR42836">
    <property type="entry name" value="7-CARBOXY-7-DEAZAGUANINE SYNTHASE"/>
    <property type="match status" value="1"/>
</dbReference>
<feature type="binding site" evidence="8">
    <location>
        <begin position="38"/>
        <end position="40"/>
    </location>
    <ligand>
        <name>S-adenosyl-L-methionine</name>
        <dbReference type="ChEBI" id="CHEBI:59789"/>
    </ligand>
</feature>
<proteinExistence type="inferred from homology"/>
<feature type="binding site" evidence="8">
    <location>
        <position position="91"/>
    </location>
    <ligand>
        <name>substrate</name>
    </ligand>
</feature>
<dbReference type="RefSeq" id="WP_161262398.1">
    <property type="nucleotide sequence ID" value="NZ_JAFBDC010000008.1"/>
</dbReference>
<dbReference type="Gene3D" id="3.20.20.70">
    <property type="entry name" value="Aldolase class I"/>
    <property type="match status" value="1"/>
</dbReference>
<feature type="binding site" evidence="8">
    <location>
        <position position="28"/>
    </location>
    <ligand>
        <name>substrate</name>
    </ligand>
</feature>
<name>A0A845LAP9_HELGE</name>
<feature type="binding site" evidence="8">
    <location>
        <begin position="13"/>
        <end position="15"/>
    </location>
    <ligand>
        <name>substrate</name>
    </ligand>
</feature>
<evidence type="ECO:0000256" key="8">
    <source>
        <dbReference type="HAMAP-Rule" id="MF_00917"/>
    </source>
</evidence>
<dbReference type="AlphaFoldDB" id="A0A845LAP9"/>
<dbReference type="CDD" id="cd01335">
    <property type="entry name" value="Radical_SAM"/>
    <property type="match status" value="1"/>
</dbReference>
<comment type="function">
    <text evidence="8">Catalyzes the complex heterocyclic radical-mediated conversion of 6-carboxy-5,6,7,8-tetrahydropterin (CPH4) to 7-carboxy-7-deazaguanine (CDG), a step common to the biosynthetic pathways of all 7-deazapurine-containing compounds.</text>
</comment>
<evidence type="ECO:0000256" key="3">
    <source>
        <dbReference type="ARBA" id="ARBA00022723"/>
    </source>
</evidence>
<keyword evidence="5 8" id="KW-0408">Iron</keyword>
<dbReference type="UniPathway" id="UPA00391"/>
<dbReference type="Pfam" id="PF04055">
    <property type="entry name" value="Radical_SAM"/>
    <property type="match status" value="1"/>
</dbReference>
<dbReference type="GO" id="GO:0008616">
    <property type="term" value="P:tRNA queuosine(34) biosynthetic process"/>
    <property type="evidence" value="ECO:0007669"/>
    <property type="project" value="UniProtKB-UniRule"/>
</dbReference>
<feature type="binding site" evidence="8">
    <location>
        <position position="32"/>
    </location>
    <ligand>
        <name>[4Fe-4S] cluster</name>
        <dbReference type="ChEBI" id="CHEBI:49883"/>
        <note>4Fe-4S-S-AdoMet</note>
    </ligand>
</feature>
<dbReference type="GO" id="GO:0000287">
    <property type="term" value="F:magnesium ion binding"/>
    <property type="evidence" value="ECO:0007669"/>
    <property type="project" value="UniProtKB-UniRule"/>
</dbReference>
<keyword evidence="1 8" id="KW-0004">4Fe-4S</keyword>
<dbReference type="Proteomes" id="UP000471031">
    <property type="component" value="Unassembled WGS sequence"/>
</dbReference>
<comment type="pathway">
    <text evidence="8">Purine metabolism; 7-cyano-7-deazaguanine biosynthesis.</text>
</comment>
<comment type="caution">
    <text evidence="8">Lacks conserved residue(s) required for the propagation of feature annotation.</text>
</comment>
<dbReference type="SUPFAM" id="SSF102114">
    <property type="entry name" value="Radical SAM enzymes"/>
    <property type="match status" value="1"/>
</dbReference>
<evidence type="ECO:0000256" key="5">
    <source>
        <dbReference type="ARBA" id="ARBA00023004"/>
    </source>
</evidence>
<evidence type="ECO:0000256" key="6">
    <source>
        <dbReference type="ARBA" id="ARBA00023014"/>
    </source>
</evidence>
<keyword evidence="4 8" id="KW-0460">Magnesium</keyword>
<feature type="domain" description="Radical SAM core" evidence="9">
    <location>
        <begin position="19"/>
        <end position="242"/>
    </location>
</feature>
<comment type="caution">
    <text evidence="10">The sequence shown here is derived from an EMBL/GenBank/DDBJ whole genome shotgun (WGS) entry which is preliminary data.</text>
</comment>
<feature type="binding site" evidence="8">
    <location>
        <position position="36"/>
    </location>
    <ligand>
        <name>[4Fe-4S] cluster</name>
        <dbReference type="ChEBI" id="CHEBI:49883"/>
        <note>4Fe-4S-S-AdoMet</note>
    </ligand>
</feature>
<dbReference type="InterPro" id="IPR024924">
    <property type="entry name" value="7-CO-7-deazaguanine_synth-like"/>
</dbReference>
<keyword evidence="3 8" id="KW-0479">Metal-binding</keyword>
<comment type="catalytic activity">
    <reaction evidence="8">
        <text>6-carboxy-5,6,7,8-tetrahydropterin + H(+) = 7-carboxy-7-carbaguanine + NH4(+)</text>
        <dbReference type="Rhea" id="RHEA:27974"/>
        <dbReference type="ChEBI" id="CHEBI:15378"/>
        <dbReference type="ChEBI" id="CHEBI:28938"/>
        <dbReference type="ChEBI" id="CHEBI:61032"/>
        <dbReference type="ChEBI" id="CHEBI:61036"/>
        <dbReference type="EC" id="4.3.99.3"/>
    </reaction>
</comment>
<comment type="cofactor">
    <cofactor evidence="8">
        <name>Mg(2+)</name>
        <dbReference type="ChEBI" id="CHEBI:18420"/>
    </cofactor>
</comment>
<dbReference type="HAMAP" id="MF_00917">
    <property type="entry name" value="QueE"/>
    <property type="match status" value="1"/>
</dbReference>
<keyword evidence="8" id="KW-0671">Queuosine biosynthesis</keyword>
<comment type="similarity">
    <text evidence="8">Belongs to the radical SAM superfamily. 7-carboxy-7-deazaguanine synthase family.</text>
</comment>
<feature type="binding site" evidence="8">
    <location>
        <position position="93"/>
    </location>
    <ligand>
        <name>S-adenosyl-L-methionine</name>
        <dbReference type="ChEBI" id="CHEBI:59789"/>
    </ligand>
</feature>
<organism evidence="10 11">
    <name type="scientific">Heliomicrobium gestii</name>
    <name type="common">Heliobacterium gestii</name>
    <dbReference type="NCBI Taxonomy" id="2699"/>
    <lineage>
        <taxon>Bacteria</taxon>
        <taxon>Bacillati</taxon>
        <taxon>Bacillota</taxon>
        <taxon>Clostridia</taxon>
        <taxon>Eubacteriales</taxon>
        <taxon>Heliobacteriaceae</taxon>
        <taxon>Heliomicrobium</taxon>
    </lineage>
</organism>
<feature type="binding site" evidence="8">
    <location>
        <position position="41"/>
    </location>
    <ligand>
        <name>Mg(2+)</name>
        <dbReference type="ChEBI" id="CHEBI:18420"/>
    </ligand>
</feature>
<evidence type="ECO:0000256" key="2">
    <source>
        <dbReference type="ARBA" id="ARBA00022691"/>
    </source>
</evidence>
<evidence type="ECO:0000256" key="4">
    <source>
        <dbReference type="ARBA" id="ARBA00022842"/>
    </source>
</evidence>
<dbReference type="GO" id="GO:0051539">
    <property type="term" value="F:4 iron, 4 sulfur cluster binding"/>
    <property type="evidence" value="ECO:0007669"/>
    <property type="project" value="UniProtKB-UniRule"/>
</dbReference>
<dbReference type="PIRSF" id="PIRSF000370">
    <property type="entry name" value="QueE"/>
    <property type="match status" value="1"/>
</dbReference>
<evidence type="ECO:0000259" key="9">
    <source>
        <dbReference type="PROSITE" id="PS51918"/>
    </source>
</evidence>
<feature type="binding site" evidence="8">
    <location>
        <position position="39"/>
    </location>
    <ligand>
        <name>[4Fe-4S] cluster</name>
        <dbReference type="ChEBI" id="CHEBI:49883"/>
        <note>4Fe-4S-S-AdoMet</note>
    </ligand>
</feature>
<dbReference type="InterPro" id="IPR007197">
    <property type="entry name" value="rSAM"/>
</dbReference>
<accession>A0A845LAP9</accession>
<keyword evidence="7 8" id="KW-0456">Lyase</keyword>
<evidence type="ECO:0000313" key="11">
    <source>
        <dbReference type="Proteomes" id="UP000471031"/>
    </source>
</evidence>
<comment type="subunit">
    <text evidence="8">Homodimer.</text>
</comment>
<gene>
    <name evidence="8" type="primary">queE</name>
    <name evidence="10" type="ORF">GTO89_12395</name>
</gene>
<evidence type="ECO:0000256" key="1">
    <source>
        <dbReference type="ARBA" id="ARBA00022485"/>
    </source>
</evidence>
<sequence>MPTADLVEIMVSAQGEGPWIGCRQVFLRFFGCNLCCSYCDTLGSRGPRPTACRIEKEPGRGVFDLWANPVTPEQVAKYLRNSPTVHSISLTGGEPLLHVEFIQQLIPLLGDERPPLYLETNGTLPESLGRIIDKLDYVSMDLKTPLDNHLDVHRPFLSVASRKQGYVKIVITPSTEGDTVQRAAQIIAEEAPHFPLILQPVTGKTGLPLAIPGHLHDLQAAALAIHRDVRIIPQAHPILGIL</sequence>
<dbReference type="GO" id="GO:1904047">
    <property type="term" value="F:S-adenosyl-L-methionine binding"/>
    <property type="evidence" value="ECO:0007669"/>
    <property type="project" value="UniProtKB-UniRule"/>
</dbReference>
<dbReference type="OrthoDB" id="9792276at2"/>
<dbReference type="PANTHER" id="PTHR42836:SF1">
    <property type="entry name" value="7-CARBOXY-7-DEAZAGUANINE SYNTHASE"/>
    <property type="match status" value="1"/>
</dbReference>
<keyword evidence="2 8" id="KW-0949">S-adenosyl-L-methionine</keyword>
<protein>
    <recommendedName>
        <fullName evidence="8">7-carboxy-7-deazaguanine synthase</fullName>
        <shortName evidence="8">CDG synthase</shortName>
        <ecNumber evidence="8">4.3.99.3</ecNumber>
    </recommendedName>
    <alternativeName>
        <fullName evidence="8">Queuosine biosynthesis protein QueE</fullName>
    </alternativeName>
</protein>
<keyword evidence="6 8" id="KW-0411">Iron-sulfur</keyword>
<dbReference type="SFLD" id="SFLDS00029">
    <property type="entry name" value="Radical_SAM"/>
    <property type="match status" value="1"/>
</dbReference>
<dbReference type="GO" id="GO:0016840">
    <property type="term" value="F:carbon-nitrogen lyase activity"/>
    <property type="evidence" value="ECO:0007669"/>
    <property type="project" value="UniProtKB-UniRule"/>
</dbReference>